<dbReference type="OrthoDB" id="5179393at2"/>
<dbReference type="InterPro" id="IPR040701">
    <property type="entry name" value="Bact_RF_family2"/>
</dbReference>
<accession>A0A3A1TZS0</accession>
<dbReference type="Pfam" id="PF18844">
    <property type="entry name" value="baeRF_family2"/>
    <property type="match status" value="1"/>
</dbReference>
<comment type="caution">
    <text evidence="1">The sequence shown here is derived from an EMBL/GenBank/DDBJ whole genome shotgun (WGS) entry which is preliminary data.</text>
</comment>
<reference evidence="2" key="1">
    <citation type="submission" date="2018-09" db="EMBL/GenBank/DDBJ databases">
        <authorList>
            <person name="Kim I."/>
        </authorList>
    </citation>
    <scope>NUCLEOTIDE SEQUENCE [LARGE SCALE GENOMIC DNA]</scope>
    <source>
        <strain evidence="2">DD4a</strain>
    </source>
</reference>
<evidence type="ECO:0000313" key="2">
    <source>
        <dbReference type="Proteomes" id="UP000265742"/>
    </source>
</evidence>
<name>A0A3A1TZS0_9MICO</name>
<sequence>MTDSADTLRARLTEAGRVCGGWCTVHIDFSEDRENPEGLAESRRRSVRDRLNRMGADDATVAAIEDALSTPSGLPSPFSRFLLARDGEVAVDEAVPGAARGETLEVGVLPRLAPLIATGVDEFPYLVVRTSRDGGDVAVHRTGAFFPESTASVEGRTDTLHKVKGGGWAQLNQQEHVEELWKQNQQELSAEVDRLVREVRPRLLVVSGDVKARRLLLDAVGQAARSIAVELDANTRSDGTDAARLDAFVAEQVAAVEQRDRADALDLLRSRVSQERAAADVGLREVVGALQQAQVDTLFVDVAALDGETLLALDGVPWVARPGDETGDAEAVGEVPAAEAILRAALLTDARILTATQQATGAGAAALLRWPAASVTGA</sequence>
<protein>
    <recommendedName>
        <fullName evidence="3">Peptide chain release factor 1</fullName>
    </recommendedName>
</protein>
<organism evidence="1 2">
    <name type="scientific">Amnibacterium setariae</name>
    <dbReference type="NCBI Taxonomy" id="2306585"/>
    <lineage>
        <taxon>Bacteria</taxon>
        <taxon>Bacillati</taxon>
        <taxon>Actinomycetota</taxon>
        <taxon>Actinomycetes</taxon>
        <taxon>Micrococcales</taxon>
        <taxon>Microbacteriaceae</taxon>
        <taxon>Amnibacterium</taxon>
    </lineage>
</organism>
<evidence type="ECO:0000313" key="1">
    <source>
        <dbReference type="EMBL" id="RIX27716.1"/>
    </source>
</evidence>
<dbReference type="RefSeq" id="WP_119482025.1">
    <property type="nucleotide sequence ID" value="NZ_QXTG01000002.1"/>
</dbReference>
<gene>
    <name evidence="1" type="ORF">D1781_09195</name>
</gene>
<dbReference type="Proteomes" id="UP000265742">
    <property type="component" value="Unassembled WGS sequence"/>
</dbReference>
<dbReference type="AlphaFoldDB" id="A0A3A1TZS0"/>
<dbReference type="EMBL" id="QXTG01000002">
    <property type="protein sequence ID" value="RIX27716.1"/>
    <property type="molecule type" value="Genomic_DNA"/>
</dbReference>
<proteinExistence type="predicted"/>
<evidence type="ECO:0008006" key="3">
    <source>
        <dbReference type="Google" id="ProtNLM"/>
    </source>
</evidence>
<keyword evidence="2" id="KW-1185">Reference proteome</keyword>